<dbReference type="Pfam" id="PF16884">
    <property type="entry name" value="ADH_N_2"/>
    <property type="match status" value="1"/>
</dbReference>
<dbReference type="GO" id="GO:0016628">
    <property type="term" value="F:oxidoreductase activity, acting on the CH-CH group of donors, NAD or NADP as acceptor"/>
    <property type="evidence" value="ECO:0007669"/>
    <property type="project" value="InterPro"/>
</dbReference>
<dbReference type="Proteomes" id="UP000283709">
    <property type="component" value="Unassembled WGS sequence"/>
</dbReference>
<dbReference type="CDD" id="cd05288">
    <property type="entry name" value="PGDH"/>
    <property type="match status" value="1"/>
</dbReference>
<proteinExistence type="predicted"/>
<evidence type="ECO:0000313" key="4">
    <source>
        <dbReference type="Proteomes" id="UP000283709"/>
    </source>
</evidence>
<accession>A0A3R7IDJ8</accession>
<sequence length="344" mass="36389">MELMPRVSQQVKLAAHPEGKLRSTDFMLTETPLPSLAPHQVLLRNKWFRISVSTRLMASRDAKEIKGIPFPALKPGDTLADGAIGEVIAATPESGLRVGETVMHSLGWRDYAVADARQCTVLPSERLDPAAYLGHGWTAYAALTRGTHITPGDTVFVSSGAGAIGSMAGQIARRLGAGRVIGSTGSPGKAEWMRHELGYDAVIVRDGRPFVAQLAEAAPDGIDVFVDMVGGEQLTAAVALAREGARFVILGALIAELNAEGASAIAPAEIDSFQLPIKGITLRGYSACEDDAGAFAEWMQHLGEWQHEGAICLPSTRFCGLDNAPKALQEACAGKLTGVVLVEL</sequence>
<dbReference type="InterPro" id="IPR045010">
    <property type="entry name" value="MDR_fam"/>
</dbReference>
<evidence type="ECO:0000313" key="3">
    <source>
        <dbReference type="EMBL" id="RKF50987.1"/>
    </source>
</evidence>
<dbReference type="InterPro" id="IPR011032">
    <property type="entry name" value="GroES-like_sf"/>
</dbReference>
<reference evidence="3 4" key="1">
    <citation type="submission" date="2016-07" db="EMBL/GenBank/DDBJ databases">
        <title>Genome analysis of Burkholderia fungorum ES3-20.</title>
        <authorList>
            <person name="Xu D."/>
            <person name="Yao R."/>
            <person name="Zheng S."/>
        </authorList>
    </citation>
    <scope>NUCLEOTIDE SEQUENCE [LARGE SCALE GENOMIC DNA]</scope>
    <source>
        <strain evidence="3 4">ES3-20</strain>
    </source>
</reference>
<dbReference type="InterPro" id="IPR013149">
    <property type="entry name" value="ADH-like_C"/>
</dbReference>
<dbReference type="SMART" id="SM00829">
    <property type="entry name" value="PKS_ER"/>
    <property type="match status" value="1"/>
</dbReference>
<keyword evidence="1" id="KW-0560">Oxidoreductase</keyword>
<dbReference type="RefSeq" id="WP_220669642.1">
    <property type="nucleotide sequence ID" value="NZ_MCAS01000001.1"/>
</dbReference>
<evidence type="ECO:0000256" key="1">
    <source>
        <dbReference type="ARBA" id="ARBA00023002"/>
    </source>
</evidence>
<dbReference type="InterPro" id="IPR041694">
    <property type="entry name" value="ADH_N_2"/>
</dbReference>
<comment type="caution">
    <text evidence="3">The sequence shown here is derived from an EMBL/GenBank/DDBJ whole genome shotgun (WGS) entry which is preliminary data.</text>
</comment>
<name>A0A3R7IDJ8_9BURK</name>
<dbReference type="SUPFAM" id="SSF51735">
    <property type="entry name" value="NAD(P)-binding Rossmann-fold domains"/>
    <property type="match status" value="1"/>
</dbReference>
<protein>
    <submittedName>
        <fullName evidence="3">NADP-dependent oxidoreductase</fullName>
    </submittedName>
</protein>
<dbReference type="PANTHER" id="PTHR43205:SF7">
    <property type="entry name" value="PROSTAGLANDIN REDUCTASE 1"/>
    <property type="match status" value="1"/>
</dbReference>
<dbReference type="AlphaFoldDB" id="A0A3R7IDJ8"/>
<dbReference type="InterPro" id="IPR036291">
    <property type="entry name" value="NAD(P)-bd_dom_sf"/>
</dbReference>
<dbReference type="InterPro" id="IPR020843">
    <property type="entry name" value="ER"/>
</dbReference>
<dbReference type="Gene3D" id="3.40.50.720">
    <property type="entry name" value="NAD(P)-binding Rossmann-like Domain"/>
    <property type="match status" value="1"/>
</dbReference>
<dbReference type="Pfam" id="PF00107">
    <property type="entry name" value="ADH_zinc_N"/>
    <property type="match status" value="1"/>
</dbReference>
<feature type="domain" description="Enoyl reductase (ER)" evidence="2">
    <location>
        <begin position="19"/>
        <end position="342"/>
    </location>
</feature>
<organism evidence="3 4">
    <name type="scientific">Paraburkholderia fungorum</name>
    <dbReference type="NCBI Taxonomy" id="134537"/>
    <lineage>
        <taxon>Bacteria</taxon>
        <taxon>Pseudomonadati</taxon>
        <taxon>Pseudomonadota</taxon>
        <taxon>Betaproteobacteria</taxon>
        <taxon>Burkholderiales</taxon>
        <taxon>Burkholderiaceae</taxon>
        <taxon>Paraburkholderia</taxon>
    </lineage>
</organism>
<evidence type="ECO:0000259" key="2">
    <source>
        <dbReference type="SMART" id="SM00829"/>
    </source>
</evidence>
<dbReference type="Gene3D" id="3.90.180.10">
    <property type="entry name" value="Medium-chain alcohol dehydrogenases, catalytic domain"/>
    <property type="match status" value="1"/>
</dbReference>
<gene>
    <name evidence="3" type="ORF">BCY88_02160</name>
</gene>
<dbReference type="EMBL" id="MCAS01000001">
    <property type="protein sequence ID" value="RKF50987.1"/>
    <property type="molecule type" value="Genomic_DNA"/>
</dbReference>
<dbReference type="PANTHER" id="PTHR43205">
    <property type="entry name" value="PROSTAGLANDIN REDUCTASE"/>
    <property type="match status" value="1"/>
</dbReference>
<dbReference type="SUPFAM" id="SSF50129">
    <property type="entry name" value="GroES-like"/>
    <property type="match status" value="1"/>
</dbReference>